<comment type="caution">
    <text evidence="2">The sequence shown here is derived from an EMBL/GenBank/DDBJ whole genome shotgun (WGS) entry which is preliminary data.</text>
</comment>
<evidence type="ECO:0000313" key="2">
    <source>
        <dbReference type="EMBL" id="GBE62183.1"/>
    </source>
</evidence>
<evidence type="ECO:0000256" key="1">
    <source>
        <dbReference type="SAM" id="MobiDB-lite"/>
    </source>
</evidence>
<name>A0A2H6KGQ7_9APIC</name>
<dbReference type="EMBL" id="BDSA01000004">
    <property type="protein sequence ID" value="GBE62183.1"/>
    <property type="molecule type" value="Genomic_DNA"/>
</dbReference>
<feature type="compositionally biased region" description="Basic and acidic residues" evidence="1">
    <location>
        <begin position="123"/>
        <end position="137"/>
    </location>
</feature>
<protein>
    <submittedName>
        <fullName evidence="2">ATP-binding cassette sub-family A member 2, putative</fullName>
    </submittedName>
</protein>
<gene>
    <name evidence="2" type="ORF">BOVATA_036760</name>
</gene>
<reference evidence="2 3" key="1">
    <citation type="journal article" date="2017" name="BMC Genomics">
        <title>Whole-genome assembly of Babesia ovata and comparative genomics between closely related pathogens.</title>
        <authorList>
            <person name="Yamagishi J."/>
            <person name="Asada M."/>
            <person name="Hakimi H."/>
            <person name="Tanaka T.Q."/>
            <person name="Sugimoto C."/>
            <person name="Kawazu S."/>
        </authorList>
    </citation>
    <scope>NUCLEOTIDE SEQUENCE [LARGE SCALE GENOMIC DNA]</scope>
    <source>
        <strain evidence="2 3">Miyake</strain>
    </source>
</reference>
<feature type="region of interest" description="Disordered" evidence="1">
    <location>
        <begin position="27"/>
        <end position="58"/>
    </location>
</feature>
<evidence type="ECO:0000313" key="3">
    <source>
        <dbReference type="Proteomes" id="UP000236319"/>
    </source>
</evidence>
<dbReference type="Proteomes" id="UP000236319">
    <property type="component" value="Unassembled WGS sequence"/>
</dbReference>
<organism evidence="2 3">
    <name type="scientific">Babesia ovata</name>
    <dbReference type="NCBI Taxonomy" id="189622"/>
    <lineage>
        <taxon>Eukaryota</taxon>
        <taxon>Sar</taxon>
        <taxon>Alveolata</taxon>
        <taxon>Apicomplexa</taxon>
        <taxon>Aconoidasida</taxon>
        <taxon>Piroplasmida</taxon>
        <taxon>Babesiidae</taxon>
        <taxon>Babesia</taxon>
    </lineage>
</organism>
<proteinExistence type="predicted"/>
<keyword evidence="2" id="KW-0067">ATP-binding</keyword>
<feature type="compositionally biased region" description="Polar residues" evidence="1">
    <location>
        <begin position="99"/>
        <end position="108"/>
    </location>
</feature>
<dbReference type="VEuPathDB" id="PiroplasmaDB:BOVATA_036760"/>
<accession>A0A2H6KGQ7</accession>
<dbReference type="GeneID" id="39875953"/>
<dbReference type="GO" id="GO:0005524">
    <property type="term" value="F:ATP binding"/>
    <property type="evidence" value="ECO:0007669"/>
    <property type="project" value="UniProtKB-KW"/>
</dbReference>
<dbReference type="RefSeq" id="XP_028868426.1">
    <property type="nucleotide sequence ID" value="XM_029012593.1"/>
</dbReference>
<keyword evidence="2" id="KW-0547">Nucleotide-binding</keyword>
<sequence>MTTNLRFRLDQRTCDRRLEHGNEVVDEVDNSERQGKGNRNAQKRVDRHLEQKRRKATYHQSEIAQELTLLAVYLRGGDGQTPENYKADNDESEREVLQGSETQRTQTHQGEERRGGNLNQSAIHDERAYRTDDTAAE</sequence>
<keyword evidence="3" id="KW-1185">Reference proteome</keyword>
<feature type="region of interest" description="Disordered" evidence="1">
    <location>
        <begin position="76"/>
        <end position="137"/>
    </location>
</feature>
<dbReference type="AlphaFoldDB" id="A0A2H6KGQ7"/>